<sequence length="97" mass="11290">MAINLGDCYKITEEVQYKETLYIELANIEKVNKEDLKYGNLYTLQEVSKEYFFPVNKEMLYADRILKHFNGYFVTQDNKGFDNGLLVGMMLSNSGII</sequence>
<accession>A0A926ETD2</accession>
<comment type="caution">
    <text evidence="1">The sequence shown here is derived from an EMBL/GenBank/DDBJ whole genome shotgun (WGS) entry which is preliminary data.</text>
</comment>
<protein>
    <submittedName>
        <fullName evidence="1">Uncharacterized protein</fullName>
    </submittedName>
</protein>
<dbReference type="Proteomes" id="UP000601171">
    <property type="component" value="Unassembled WGS sequence"/>
</dbReference>
<gene>
    <name evidence="1" type="ORF">H8707_02520</name>
</gene>
<dbReference type="EMBL" id="JACRTG010000008">
    <property type="protein sequence ID" value="MBC8587117.1"/>
    <property type="molecule type" value="Genomic_DNA"/>
</dbReference>
<proteinExistence type="predicted"/>
<evidence type="ECO:0000313" key="2">
    <source>
        <dbReference type="Proteomes" id="UP000601171"/>
    </source>
</evidence>
<dbReference type="AlphaFoldDB" id="A0A926ETD2"/>
<evidence type="ECO:0000313" key="1">
    <source>
        <dbReference type="EMBL" id="MBC8587117.1"/>
    </source>
</evidence>
<organism evidence="1 2">
    <name type="scientific">Paratissierella segnis</name>
    <dbReference type="NCBI Taxonomy" id="2763679"/>
    <lineage>
        <taxon>Bacteria</taxon>
        <taxon>Bacillati</taxon>
        <taxon>Bacillota</taxon>
        <taxon>Tissierellia</taxon>
        <taxon>Tissierellales</taxon>
        <taxon>Tissierellaceae</taxon>
        <taxon>Paratissierella</taxon>
    </lineage>
</organism>
<reference evidence="1" key="1">
    <citation type="submission" date="2020-08" db="EMBL/GenBank/DDBJ databases">
        <title>Genome public.</title>
        <authorList>
            <person name="Liu C."/>
            <person name="Sun Q."/>
        </authorList>
    </citation>
    <scope>NUCLEOTIDE SEQUENCE</scope>
    <source>
        <strain evidence="1">BX21</strain>
    </source>
</reference>
<dbReference type="RefSeq" id="WP_262428589.1">
    <property type="nucleotide sequence ID" value="NZ_JACRTG010000008.1"/>
</dbReference>
<name>A0A926ETD2_9FIRM</name>
<keyword evidence="2" id="KW-1185">Reference proteome</keyword>